<proteinExistence type="predicted"/>
<dbReference type="OrthoDB" id="3173987at2"/>
<dbReference type="Proteomes" id="UP000286050">
    <property type="component" value="Unassembled WGS sequence"/>
</dbReference>
<dbReference type="Proteomes" id="UP000405524">
    <property type="component" value="Unassembled WGS sequence"/>
</dbReference>
<gene>
    <name evidence="1" type="ORF">DW787_05390</name>
    <name evidence="2" type="ORF">JKKLCJKK_01050</name>
</gene>
<dbReference type="EMBL" id="CABWIC010000011">
    <property type="protein sequence ID" value="VWL98356.1"/>
    <property type="molecule type" value="Genomic_DNA"/>
</dbReference>
<dbReference type="EMBL" id="QSJI01000004">
    <property type="protein sequence ID" value="RHD55624.1"/>
    <property type="molecule type" value="Genomic_DNA"/>
</dbReference>
<evidence type="ECO:0000313" key="3">
    <source>
        <dbReference type="Proteomes" id="UP000286050"/>
    </source>
</evidence>
<name>A0A414FWE2_9ACTN</name>
<protein>
    <submittedName>
        <fullName evidence="1">Uncharacterized protein</fullName>
    </submittedName>
</protein>
<reference evidence="2 4" key="2">
    <citation type="submission" date="2019-10" db="EMBL/GenBank/DDBJ databases">
        <authorList>
            <person name="Wolf R A."/>
        </authorList>
    </citation>
    <scope>NUCLEOTIDE SEQUENCE [LARGE SCALE GENOMIC DNA]</scope>
    <source>
        <strain evidence="2">Collinsella_intestinalis_DSM_13632</strain>
    </source>
</reference>
<dbReference type="RefSeq" id="WP_118271966.1">
    <property type="nucleotide sequence ID" value="NZ_CABWIC010000011.1"/>
</dbReference>
<organism evidence="1 3">
    <name type="scientific">Collinsella intestinalis</name>
    <dbReference type="NCBI Taxonomy" id="147207"/>
    <lineage>
        <taxon>Bacteria</taxon>
        <taxon>Bacillati</taxon>
        <taxon>Actinomycetota</taxon>
        <taxon>Coriobacteriia</taxon>
        <taxon>Coriobacteriales</taxon>
        <taxon>Coriobacteriaceae</taxon>
        <taxon>Collinsella</taxon>
    </lineage>
</organism>
<evidence type="ECO:0000313" key="2">
    <source>
        <dbReference type="EMBL" id="VWL98356.1"/>
    </source>
</evidence>
<sequence>MPEVENKIEDEEKSAVDIATAANVAIEIAMIAVDFIPGGKAVKLVSGVKKYAPVAKRMVGKLPDVAPIAKQAADALQDKAPDAIAVGADKVKGAMKSAADAAADRGRAVGDSVKESVEAREREKARKAARRALLDGAGNQMPVVQFLQNWEIQNGAAVQPGDGYMGFSGCYVIATYAHPVKKGDFSKFRDLYVGKSENVGDSIFKDLTGRGNVDVYADVKYKQCVYILVYPCLPEKIDELEASLVTALDADRSYNRGASAAIA</sequence>
<dbReference type="AlphaFoldDB" id="A0A414FWE2"/>
<accession>A0A414FWE2</accession>
<evidence type="ECO:0000313" key="1">
    <source>
        <dbReference type="EMBL" id="RHD55624.1"/>
    </source>
</evidence>
<dbReference type="GeneID" id="77466034"/>
<reference evidence="1 3" key="1">
    <citation type="submission" date="2018-08" db="EMBL/GenBank/DDBJ databases">
        <title>A genome reference for cultivated species of the human gut microbiota.</title>
        <authorList>
            <person name="Zou Y."/>
            <person name="Xue W."/>
            <person name="Luo G."/>
        </authorList>
    </citation>
    <scope>NUCLEOTIDE SEQUENCE [LARGE SCALE GENOMIC DNA]</scope>
    <source>
        <strain evidence="1 3">AM30-5LB</strain>
    </source>
</reference>
<evidence type="ECO:0000313" key="4">
    <source>
        <dbReference type="Proteomes" id="UP000405524"/>
    </source>
</evidence>